<feature type="region of interest" description="Disordered" evidence="4">
    <location>
        <begin position="1"/>
        <end position="113"/>
    </location>
</feature>
<dbReference type="SUPFAM" id="SSF57850">
    <property type="entry name" value="RING/U-box"/>
    <property type="match status" value="1"/>
</dbReference>
<feature type="compositionally biased region" description="Low complexity" evidence="4">
    <location>
        <begin position="45"/>
        <end position="68"/>
    </location>
</feature>
<feature type="compositionally biased region" description="Polar residues" evidence="4">
    <location>
        <begin position="755"/>
        <end position="787"/>
    </location>
</feature>
<feature type="region of interest" description="Disordered" evidence="4">
    <location>
        <begin position="208"/>
        <end position="230"/>
    </location>
</feature>
<keyword evidence="2" id="KW-0863">Zinc-finger</keyword>
<keyword evidence="1" id="KW-0479">Metal-binding</keyword>
<feature type="compositionally biased region" description="Pro residues" evidence="4">
    <location>
        <begin position="69"/>
        <end position="80"/>
    </location>
</feature>
<dbReference type="Pfam" id="PF03352">
    <property type="entry name" value="Adenine_glyco"/>
    <property type="match status" value="1"/>
</dbReference>
<feature type="compositionally biased region" description="Polar residues" evidence="4">
    <location>
        <begin position="1"/>
        <end position="17"/>
    </location>
</feature>
<proteinExistence type="predicted"/>
<dbReference type="CDD" id="cd16647">
    <property type="entry name" value="mRING-HC-C3HC5_NEU1"/>
    <property type="match status" value="1"/>
</dbReference>
<keyword evidence="1" id="KW-0862">Zinc</keyword>
<reference evidence="6" key="1">
    <citation type="journal article" date="2021" name="Front. Plant Sci.">
        <title>Chromosome-Scale Genome Assembly for Chinese Sour Jujube and Insights Into Its Genome Evolution and Domestication Signature.</title>
        <authorList>
            <person name="Shen L.-Y."/>
            <person name="Luo H."/>
            <person name="Wang X.-L."/>
            <person name="Wang X.-M."/>
            <person name="Qiu X.-J."/>
            <person name="Liu H."/>
            <person name="Zhou S.-S."/>
            <person name="Jia K.-H."/>
            <person name="Nie S."/>
            <person name="Bao Y.-T."/>
            <person name="Zhang R.-G."/>
            <person name="Yun Q.-Z."/>
            <person name="Chai Y.-H."/>
            <person name="Lu J.-Y."/>
            <person name="Li Y."/>
            <person name="Zhao S.-W."/>
            <person name="Mao J.-F."/>
            <person name="Jia S.-G."/>
            <person name="Mao Y.-M."/>
        </authorList>
    </citation>
    <scope>NUCLEOTIDE SEQUENCE</scope>
    <source>
        <strain evidence="6">AT0</strain>
        <tissue evidence="6">Leaf</tissue>
    </source>
</reference>
<evidence type="ECO:0000313" key="6">
    <source>
        <dbReference type="EMBL" id="KAH7544857.1"/>
    </source>
</evidence>
<evidence type="ECO:0000256" key="3">
    <source>
        <dbReference type="SAM" id="Coils"/>
    </source>
</evidence>
<keyword evidence="3" id="KW-0175">Coiled coil</keyword>
<evidence type="ECO:0000256" key="4">
    <source>
        <dbReference type="SAM" id="MobiDB-lite"/>
    </source>
</evidence>
<name>A0A978VYS3_ZIZJJ</name>
<feature type="coiled-coil region" evidence="3">
    <location>
        <begin position="931"/>
        <end position="958"/>
    </location>
</feature>
<dbReference type="InterPro" id="IPR011257">
    <property type="entry name" value="DNA_glycosylase"/>
</dbReference>
<feature type="binding site" evidence="1">
    <location>
        <position position="350"/>
    </location>
    <ligand>
        <name>Zn(2+)</name>
        <dbReference type="ChEBI" id="CHEBI:29105"/>
    </ligand>
</feature>
<feature type="binding site" evidence="1">
    <location>
        <position position="335"/>
    </location>
    <ligand>
        <name>Zn(2+)</name>
        <dbReference type="ChEBI" id="CHEBI:29105"/>
    </ligand>
</feature>
<feature type="region of interest" description="Disordered" evidence="4">
    <location>
        <begin position="684"/>
        <end position="724"/>
    </location>
</feature>
<dbReference type="PROSITE" id="PS50089">
    <property type="entry name" value="ZF_RING_2"/>
    <property type="match status" value="1"/>
</dbReference>
<dbReference type="InterPro" id="IPR001841">
    <property type="entry name" value="Znf_RING"/>
</dbReference>
<dbReference type="GO" id="GO:0008270">
    <property type="term" value="F:zinc ion binding"/>
    <property type="evidence" value="ECO:0007669"/>
    <property type="project" value="UniProtKB-KW"/>
</dbReference>
<dbReference type="Gene3D" id="1.10.340.30">
    <property type="entry name" value="Hypothetical protein, domain 2"/>
    <property type="match status" value="1"/>
</dbReference>
<dbReference type="GO" id="GO:0006284">
    <property type="term" value="P:base-excision repair"/>
    <property type="evidence" value="ECO:0007669"/>
    <property type="project" value="InterPro"/>
</dbReference>
<comment type="caution">
    <text evidence="6">The sequence shown here is derived from an EMBL/GenBank/DDBJ whole genome shotgun (WGS) entry which is preliminary data.</text>
</comment>
<feature type="region of interest" description="Disordered" evidence="4">
    <location>
        <begin position="752"/>
        <end position="790"/>
    </location>
</feature>
<dbReference type="SUPFAM" id="SSF48150">
    <property type="entry name" value="DNA-glycosylase"/>
    <property type="match status" value="1"/>
</dbReference>
<evidence type="ECO:0000256" key="1">
    <source>
        <dbReference type="PIRSR" id="PIRSR605019-1"/>
    </source>
</evidence>
<protein>
    <recommendedName>
        <fullName evidence="5">RING-type domain-containing protein</fullName>
    </recommendedName>
</protein>
<sequence length="1019" mass="113027">MCSSKLKLHNQSSNIPSSVAKINGRPVLQPTCNQVPSLERRKSLPKSLPKTPTSPTSTCKTKTSLLSPPVSPKLPSPRPPALKRGKDPNELNSSAEKVLLTPRSTTKLRSSAKKSKKACGVGASPADTSLKYASSLIVEAPGSIAAARREQVAIMQEQRRMKIAHYGRTKSAKYEGKVVPLLDSSPSSTSSREQKRCSFITPNSGMKFGYRLPSPRPPALKRGKDPNELNSSAEKVLLTPRSTTKLRSSAKKSKKACGVGASPADTSLKYASSLIVEAPGSIAAARREQVAIMQEQRRMKIAHYGRTKSAKYEGKVVPLLDSSPSSTSSREQKRCSFITPNSDPIYVAYHDEEWGVPVHDDNTLFELLVLTGAQVGSDWTSVLKKRQAFREAFSGFDAEAVGKYNEKKITSLSFDYGIELSLVRGAVDNSNRILEQKKSAIQRMRCVGCAKGKTSSTLFPFPYFKLQDRSKYSEFKNSGQYQEGSDYINQSTSSLQIPPSSLLGSWGCQDNEVGDESDLATSTSPTPSPHQHLPSQTYYHGTTQCSPARITSSIELEAIYDLRRHMEQLSHEMSELRKSMKVCMDMQMTMQQSIKQEVNSAQGEGTSREGAPKKGNCCICCEVKVDSLLYRCGHMCTCLKCAHELQRSSGKCPICGAPIVDVVRAYMDTNYPSIESRERFDNGFDQQGATAHSDNQTDSRSPQREIANDTIDSDNSSIPITPNEGAHIHEANCTEQQSPVLEQNSLSYASEDVQENLNPSSDIIRQGTISETGNVESQKTTDSTTLSDGWDTNDAVEEVEDNYQQYSETNYDWISDISRPRSHWEDRRKAWYQKMLNCNSENEICRLLESGQYQEGSDYINQSTSSLQIPPSSLLGSWGYQDNEVGDESDLATSTSPTPSPHQHLPSQSYYHGTTQCSPARITSSIELEAIYDLRRHMEQLSHEMSELRKSIKFKQKEHHVKWHQRKAIVVYATRCSLLYRCGHMCTCLKCAHELQWSSGKCPICGAPIVDVVRAYKDT</sequence>
<gene>
    <name evidence="6" type="ORF">FEM48_Zijuj01G0030500</name>
</gene>
<organism evidence="6 7">
    <name type="scientific">Ziziphus jujuba var. spinosa</name>
    <dbReference type="NCBI Taxonomy" id="714518"/>
    <lineage>
        <taxon>Eukaryota</taxon>
        <taxon>Viridiplantae</taxon>
        <taxon>Streptophyta</taxon>
        <taxon>Embryophyta</taxon>
        <taxon>Tracheophyta</taxon>
        <taxon>Spermatophyta</taxon>
        <taxon>Magnoliopsida</taxon>
        <taxon>eudicotyledons</taxon>
        <taxon>Gunneridae</taxon>
        <taxon>Pentapetalae</taxon>
        <taxon>rosids</taxon>
        <taxon>fabids</taxon>
        <taxon>Rosales</taxon>
        <taxon>Rhamnaceae</taxon>
        <taxon>Paliureae</taxon>
        <taxon>Ziziphus</taxon>
    </lineage>
</organism>
<feature type="region of interest" description="Disordered" evidence="4">
    <location>
        <begin position="886"/>
        <end position="907"/>
    </location>
</feature>
<dbReference type="PANTHER" id="PTHR47820:SF3">
    <property type="entry name" value="OS07G0499800 PROTEIN"/>
    <property type="match status" value="1"/>
</dbReference>
<dbReference type="Pfam" id="PF13920">
    <property type="entry name" value="zf-C3HC4_3"/>
    <property type="match status" value="2"/>
</dbReference>
<evidence type="ECO:0000313" key="7">
    <source>
        <dbReference type="Proteomes" id="UP000813462"/>
    </source>
</evidence>
<accession>A0A978VYS3</accession>
<feature type="compositionally biased region" description="Polar residues" evidence="4">
    <location>
        <begin position="684"/>
        <end position="694"/>
    </location>
</feature>
<evidence type="ECO:0000259" key="5">
    <source>
        <dbReference type="PROSITE" id="PS50089"/>
    </source>
</evidence>
<dbReference type="InterPro" id="IPR013083">
    <property type="entry name" value="Znf_RING/FYVE/PHD"/>
</dbReference>
<dbReference type="PANTHER" id="PTHR47820">
    <property type="entry name" value="BNAC05G24000D PROTEIN"/>
    <property type="match status" value="1"/>
</dbReference>
<dbReference type="Proteomes" id="UP000813462">
    <property type="component" value="Unassembled WGS sequence"/>
</dbReference>
<dbReference type="Gene3D" id="3.30.40.10">
    <property type="entry name" value="Zinc/RING finger domain, C3HC4 (zinc finger)"/>
    <property type="match status" value="2"/>
</dbReference>
<dbReference type="InterPro" id="IPR005019">
    <property type="entry name" value="Adenine_glyco"/>
</dbReference>
<dbReference type="AlphaFoldDB" id="A0A978VYS3"/>
<feature type="region of interest" description="Disordered" evidence="4">
    <location>
        <begin position="512"/>
        <end position="537"/>
    </location>
</feature>
<dbReference type="GO" id="GO:0008725">
    <property type="term" value="F:DNA-3-methyladenine glycosylase activity"/>
    <property type="evidence" value="ECO:0007669"/>
    <property type="project" value="InterPro"/>
</dbReference>
<feature type="domain" description="RING-type" evidence="5">
    <location>
        <begin position="617"/>
        <end position="655"/>
    </location>
</feature>
<evidence type="ECO:0000256" key="2">
    <source>
        <dbReference type="PROSITE-ProRule" id="PRU00175"/>
    </source>
</evidence>
<dbReference type="EMBL" id="JAEACU010000001">
    <property type="protein sequence ID" value="KAH7544857.1"/>
    <property type="molecule type" value="Genomic_DNA"/>
</dbReference>
<feature type="compositionally biased region" description="Basic and acidic residues" evidence="4">
    <location>
        <begin position="695"/>
        <end position="707"/>
    </location>
</feature>